<dbReference type="GO" id="GO:1990610">
    <property type="term" value="F:acetolactate synthase regulator activity"/>
    <property type="evidence" value="ECO:0007669"/>
    <property type="project" value="UniProtKB-UniRule"/>
</dbReference>
<evidence type="ECO:0000256" key="5">
    <source>
        <dbReference type="ARBA" id="ARBA00022605"/>
    </source>
</evidence>
<comment type="function">
    <text evidence="8">Catalyzes the conversion of 2 pyruvate molecules into acetolactate in the first common step of the biosynthetic pathway of the branched-amino acids such as leucine, isoleucine, and valine.</text>
</comment>
<keyword evidence="5 8" id="KW-0028">Amino-acid biosynthesis</keyword>
<dbReference type="CDD" id="cd04878">
    <property type="entry name" value="ACT_AHAS"/>
    <property type="match status" value="1"/>
</dbReference>
<dbReference type="PANTHER" id="PTHR30239">
    <property type="entry name" value="ACETOLACTATE SYNTHASE SMALL SUBUNIT"/>
    <property type="match status" value="1"/>
</dbReference>
<dbReference type="Gene3D" id="3.30.70.260">
    <property type="match status" value="1"/>
</dbReference>
<dbReference type="FunFam" id="3.30.70.1150:FF:000001">
    <property type="entry name" value="Acetolactate synthase small subunit"/>
    <property type="match status" value="1"/>
</dbReference>
<accession>A0A6J4V8K5</accession>
<dbReference type="AlphaFoldDB" id="A0A6J4V8K5"/>
<evidence type="ECO:0000256" key="4">
    <source>
        <dbReference type="ARBA" id="ARBA00011744"/>
    </source>
</evidence>
<gene>
    <name evidence="10" type="ORF">AVDCRST_MAG18-2052</name>
</gene>
<dbReference type="UniPathway" id="UPA00049">
    <property type="reaction ID" value="UER00059"/>
</dbReference>
<dbReference type="InterPro" id="IPR004789">
    <property type="entry name" value="Acetalactate_synth_ssu"/>
</dbReference>
<dbReference type="GO" id="GO:0005829">
    <property type="term" value="C:cytosol"/>
    <property type="evidence" value="ECO:0007669"/>
    <property type="project" value="TreeGrafter"/>
</dbReference>
<dbReference type="InterPro" id="IPR019455">
    <property type="entry name" value="Acetolactate_synth_ssu_C"/>
</dbReference>
<keyword evidence="8 10" id="KW-0808">Transferase</keyword>
<evidence type="ECO:0000256" key="7">
    <source>
        <dbReference type="ARBA" id="ARBA00048670"/>
    </source>
</evidence>
<comment type="pathway">
    <text evidence="1 8">Amino-acid biosynthesis; L-isoleucine biosynthesis; L-isoleucine from 2-oxobutanoate: step 1/4.</text>
</comment>
<name>A0A6J4V8K5_9BACT</name>
<dbReference type="Pfam" id="PF10369">
    <property type="entry name" value="ALS_ss_C"/>
    <property type="match status" value="1"/>
</dbReference>
<reference evidence="10" key="1">
    <citation type="submission" date="2020-02" db="EMBL/GenBank/DDBJ databases">
        <authorList>
            <person name="Meier V. D."/>
        </authorList>
    </citation>
    <scope>NUCLEOTIDE SEQUENCE</scope>
    <source>
        <strain evidence="10">AVDCRST_MAG18</strain>
    </source>
</reference>
<dbReference type="NCBIfam" id="NF008864">
    <property type="entry name" value="PRK11895.1"/>
    <property type="match status" value="1"/>
</dbReference>
<dbReference type="InterPro" id="IPR054480">
    <property type="entry name" value="AHAS_small-like_ACT"/>
</dbReference>
<dbReference type="GO" id="GO:0009099">
    <property type="term" value="P:L-valine biosynthetic process"/>
    <property type="evidence" value="ECO:0007669"/>
    <property type="project" value="UniProtKB-UniRule"/>
</dbReference>
<dbReference type="InterPro" id="IPR027271">
    <property type="entry name" value="Acetolactate_synth/TF_NikR_C"/>
</dbReference>
<proteinExistence type="inferred from homology"/>
<dbReference type="EMBL" id="CADCWN010000161">
    <property type="protein sequence ID" value="CAA9571699.1"/>
    <property type="molecule type" value="Genomic_DNA"/>
</dbReference>
<protein>
    <recommendedName>
        <fullName evidence="8">Acetolactate synthase small subunit</fullName>
        <shortName evidence="8">AHAS</shortName>
        <shortName evidence="8">ALS</shortName>
        <ecNumber evidence="8">2.2.1.6</ecNumber>
    </recommendedName>
    <alternativeName>
        <fullName evidence="8">Acetohydroxy-acid synthase small subunit</fullName>
    </alternativeName>
</protein>
<organism evidence="10">
    <name type="scientific">uncultured Thermomicrobiales bacterium</name>
    <dbReference type="NCBI Taxonomy" id="1645740"/>
    <lineage>
        <taxon>Bacteria</taxon>
        <taxon>Pseudomonadati</taxon>
        <taxon>Thermomicrobiota</taxon>
        <taxon>Thermomicrobia</taxon>
        <taxon>Thermomicrobiales</taxon>
        <taxon>environmental samples</taxon>
    </lineage>
</organism>
<dbReference type="InterPro" id="IPR002912">
    <property type="entry name" value="ACT_dom"/>
</dbReference>
<evidence type="ECO:0000256" key="1">
    <source>
        <dbReference type="ARBA" id="ARBA00004974"/>
    </source>
</evidence>
<evidence type="ECO:0000256" key="3">
    <source>
        <dbReference type="ARBA" id="ARBA00006341"/>
    </source>
</evidence>
<dbReference type="InterPro" id="IPR045865">
    <property type="entry name" value="ACT-like_dom_sf"/>
</dbReference>
<dbReference type="GO" id="GO:0009097">
    <property type="term" value="P:isoleucine biosynthetic process"/>
    <property type="evidence" value="ECO:0007669"/>
    <property type="project" value="UniProtKB-UniRule"/>
</dbReference>
<comment type="catalytic activity">
    <reaction evidence="7 8">
        <text>2 pyruvate + H(+) = (2S)-2-acetolactate + CO2</text>
        <dbReference type="Rhea" id="RHEA:25249"/>
        <dbReference type="ChEBI" id="CHEBI:15361"/>
        <dbReference type="ChEBI" id="CHEBI:15378"/>
        <dbReference type="ChEBI" id="CHEBI:16526"/>
        <dbReference type="ChEBI" id="CHEBI:58476"/>
        <dbReference type="EC" id="2.2.1.6"/>
    </reaction>
</comment>
<comment type="similarity">
    <text evidence="3 8">Belongs to the acetolactate synthase small subunit family.</text>
</comment>
<evidence type="ECO:0000256" key="2">
    <source>
        <dbReference type="ARBA" id="ARBA00005025"/>
    </source>
</evidence>
<dbReference type="InterPro" id="IPR039557">
    <property type="entry name" value="AHAS_ACT"/>
</dbReference>
<keyword evidence="6 8" id="KW-0100">Branched-chain amino acid biosynthesis</keyword>
<dbReference type="PROSITE" id="PS51671">
    <property type="entry name" value="ACT"/>
    <property type="match status" value="1"/>
</dbReference>
<dbReference type="UniPathway" id="UPA00047">
    <property type="reaction ID" value="UER00055"/>
</dbReference>
<comment type="subunit">
    <text evidence="4 8">Dimer of large and small chains.</text>
</comment>
<comment type="pathway">
    <text evidence="2 8">Amino-acid biosynthesis; L-valine biosynthesis; L-valine from pyruvate: step 1/4.</text>
</comment>
<dbReference type="Gene3D" id="3.30.70.1150">
    <property type="entry name" value="ACT-like. Chain A, domain 2"/>
    <property type="match status" value="1"/>
</dbReference>
<evidence type="ECO:0000256" key="8">
    <source>
        <dbReference type="RuleBase" id="RU368092"/>
    </source>
</evidence>
<sequence length="173" mass="18751">MTAVTNAPGGTSERTLSVLVDDQPGVLNRVSSLLRRRRFNVDSLNVGASEQPGMSRMTIALRGDPAETEQAVKQLYKLLEVRKVVDLSNERLISRELALIKVSATDETRAQIREIAELFNARIADVAPRSLVVEAVGSVARVDSLLDMLRPYGIKEIARTGRVAVARGVGGEG</sequence>
<dbReference type="PANTHER" id="PTHR30239:SF0">
    <property type="entry name" value="ACETOLACTATE SYNTHASE SMALL SUBUNIT 1, CHLOROPLASTIC"/>
    <property type="match status" value="1"/>
</dbReference>
<dbReference type="SUPFAM" id="SSF55021">
    <property type="entry name" value="ACT-like"/>
    <property type="match status" value="2"/>
</dbReference>
<dbReference type="FunFam" id="3.30.70.260:FF:000001">
    <property type="entry name" value="Acetolactate synthase, small subunit"/>
    <property type="match status" value="1"/>
</dbReference>
<feature type="domain" description="ACT" evidence="9">
    <location>
        <begin position="15"/>
        <end position="89"/>
    </location>
</feature>
<evidence type="ECO:0000259" key="9">
    <source>
        <dbReference type="PROSITE" id="PS51671"/>
    </source>
</evidence>
<dbReference type="NCBIfam" id="TIGR00119">
    <property type="entry name" value="acolac_sm"/>
    <property type="match status" value="1"/>
</dbReference>
<dbReference type="GO" id="GO:0003984">
    <property type="term" value="F:acetolactate synthase activity"/>
    <property type="evidence" value="ECO:0007669"/>
    <property type="project" value="UniProtKB-UniRule"/>
</dbReference>
<evidence type="ECO:0000313" key="10">
    <source>
        <dbReference type="EMBL" id="CAA9571699.1"/>
    </source>
</evidence>
<dbReference type="Pfam" id="PF22629">
    <property type="entry name" value="ACT_AHAS_ss"/>
    <property type="match status" value="1"/>
</dbReference>
<dbReference type="EC" id="2.2.1.6" evidence="8"/>
<evidence type="ECO:0000256" key="6">
    <source>
        <dbReference type="ARBA" id="ARBA00023304"/>
    </source>
</evidence>